<dbReference type="Pfam" id="PF00910">
    <property type="entry name" value="RNA_helicase"/>
    <property type="match status" value="1"/>
</dbReference>
<dbReference type="GO" id="GO:0039694">
    <property type="term" value="P:viral RNA genome replication"/>
    <property type="evidence" value="ECO:0007669"/>
    <property type="project" value="InterPro"/>
</dbReference>
<dbReference type="InterPro" id="IPR000605">
    <property type="entry name" value="Helicase_SF3_ssDNA/RNA_vir"/>
</dbReference>
<dbReference type="EMBL" id="OR141115">
    <property type="protein sequence ID" value="WMM35423.1"/>
    <property type="molecule type" value="Genomic_RNA"/>
</dbReference>
<evidence type="ECO:0000259" key="15">
    <source>
        <dbReference type="PROSITE" id="PS50507"/>
    </source>
</evidence>
<keyword evidence="9" id="KW-0378">Hydrolase</keyword>
<name>A0AA51MZH5_9SECO</name>
<evidence type="ECO:0000256" key="6">
    <source>
        <dbReference type="ARBA" id="ARBA00022692"/>
    </source>
</evidence>
<comment type="subcellular location">
    <subcellularLocation>
        <location evidence="1">Host endoplasmic reticulum lumen</location>
    </subcellularLocation>
    <subcellularLocation>
        <location evidence="2">Host endoplasmic reticulum membrane</location>
        <topology evidence="2">Single-pass membrane protein</topology>
    </subcellularLocation>
</comment>
<dbReference type="PROSITE" id="PS51218">
    <property type="entry name" value="SF3_HELICASE_2"/>
    <property type="match status" value="1"/>
</dbReference>
<keyword evidence="4" id="KW-0696">RNA-directed RNA polymerase</keyword>
<evidence type="ECO:0000259" key="16">
    <source>
        <dbReference type="PROSITE" id="PS51218"/>
    </source>
</evidence>
<dbReference type="Gene3D" id="3.30.70.270">
    <property type="match status" value="1"/>
</dbReference>
<evidence type="ECO:0000256" key="14">
    <source>
        <dbReference type="SAM" id="Phobius"/>
    </source>
</evidence>
<dbReference type="GO" id="GO:0005524">
    <property type="term" value="F:ATP binding"/>
    <property type="evidence" value="ECO:0007669"/>
    <property type="project" value="UniProtKB-KW"/>
</dbReference>
<evidence type="ECO:0000256" key="8">
    <source>
        <dbReference type="ARBA" id="ARBA00022741"/>
    </source>
</evidence>
<evidence type="ECO:0000256" key="4">
    <source>
        <dbReference type="ARBA" id="ARBA00022484"/>
    </source>
</evidence>
<evidence type="ECO:0000256" key="7">
    <source>
        <dbReference type="ARBA" id="ARBA00022695"/>
    </source>
</evidence>
<sequence length="2136" mass="239173">MISDKKFVYLPAGIIARRKMANAFLSKPANFAATFLAQGASLKPYTVAMTVLDGVLATGPSFCMYTPEGAPLTWSAAAAIVRAYAKIIGRYEHSLFVRCEEEISFRCFQREAPRLAIEARRASAKKLAAHQACAKRLAAKKAAARAELQARRAVGATKKSALRRSLKKKASRAGKRATRRVVPADSLSAIFPFSSSLFSAPPPVKTGVAFDPPSMVDHDSMPPLVVGFNKVHYAPQMVADATQYAAFLAVEDRAAYASFWCAFQSVPLWCNHRIFYLRKILSLLTEILHKVPSVLGTYFGFEHYSLSDAKSVLASIEVFIGSLGSINHMHAHTFFDTLKGVGSSLKGAASYVKEKASFFCASSLHKVLDMLKQPFLKIVSPYLAQAHSLGEEILKFWEKCVQWASSIWEKAHLVLQALGVYAIWALVLTILCGIMYLIESLLVATSVITTHGVLVSIFLSAVLVIFGFTVFTLGRESAELIHAIRQSIAMSVIPPMEAEKCSNVAEPHSAMDTVMAPVKFLEAIGSTLNLFSTSGVVAMGKYGNALEGIRKGYNCLTDFISFFLTTAGQVWETISGKKTAFFGDLARCVRVNIPTWLKDTRHALEYFEMAGSMDKFEYEKIRVLIYQGEDLVDSANRSRSSYSSSNFLRTAGKLLDDLKDIRARSARSLRFDGWRRTPFWVYVYGESQCGKSTLVNYLAPELLAHKGRHRNDAYSKDPTDQYWSGYYQQDCLKINDLSAVASKTAPFEQQLIGLISTEEQLVSSAEITGKGVQYNSELVISSSNVSTAPTNADLLDPDAYALRRKALLQCRRAVEWVHNDDGTKKERTNSDGSYVQRQYLPHDALSCTEVRWLHPKDETSLPGNAGEWHLASHTIPLLKEAMDNHFETEDAKRANWAQKMHMQSNSGREISSYLQSALRQIVGFQRSQSDGAEGKISAGDTMAMVAVDGKVYLIDPAGNATLAGGAEFHDNIPNLEHITQHHYKFQFIDTVRAHCSSFIYRDNFHSSMVRDFLDDMLEKEACVLSVDKISKDTKEMHRELWNELTLADKVFLRISQVALNKVRDQPHFKEDLTARFLESASSFVGKIVEHREKLLMFVVGLALVGIFSHSFLALFRSLTGGGLTVGSAMAIKAQMDVHSSSISSGSVVSSFTQASSRNIPIVWAKAARYANAHSQIEDTHGNFNFFHDGLGYLLVRLVGTSGQSETAALFGSRTLVLCAHQIRMFPNFDRVTVNYFGKDQKPRCFTITWHWENAILEDDNECCLYRDDQLTCLPVYSDSLYLQENEKLPTCININGVFIKKRKFFEEKSLTPDEQLLEGETPLVRTVSNTAVLTKQKLTITYKQQPSAYYKEIGKYYLSSYPCGVHDSGGLITTMKDGRRIVVGIHAAGIPIGANFSASICFLPRRNVAYAHSAPDFFEPAQGRKERGFEKIGYIANPSMRPHAASKTQLARVPDQLALPLPAGVDVKIPAILSKNDPRLQTVVNPAFKDYDPLKNGMDKFANPALLLDETILQEVCEDIVETWFDCLPGEDEKELLEKVSLDVALNGLPDEEYYDPMRLDTSEGYPYVLERKPGDKGKFRYVDVSEEGHKSLIEGTSVYNDYQSLSTSIVSSVPVLNCIETPKDEPLAATKVLDEPKTRLFDILPFVHNILLREYFLSFCVFLQNNRSRLPCAVGVNPYSMEWTYLLDDLAQVSDKALNCDYSKFDGLITNQIYVHMVSIINRLFKKNDRDSQARINLFKMFVGRRSIAFDQVYMVQGGMPSGCALTVIINSIFNEMLIRYVYKKVTPHPMRCYFSRFVRLKVYGDDNLIAISDEVTEFFDGPVIQAELAAVSIKITDGSDKSAPTLERKPLESLDFLKRGFRKLGNGCFAAPLDKKSLYTRLYYCNAGEGGMFQNDILHDNVKSFLEELTLHANFEPEFYRVRNFYVSKVPQWANSLPTVANAVQMMESQRTKAKPYRAQAMLEVKLDGSQKKMMAGQDNCDQCIYVTPRMAVCGFKYTPQSRDTSFIVSIDTPLKLGERGIFVRNEYGVGRGQLPLESWIKKFSSRKSCPALFQAYDEGETIYFRSVMPYYNGWCALIQFAIAHNFDRTSMLALYSELKSPKAGDLSILFAHKEQRRSRIDPLVAQGILDKFT</sequence>
<proteinExistence type="predicted"/>
<evidence type="ECO:0000256" key="11">
    <source>
        <dbReference type="ARBA" id="ARBA00022953"/>
    </source>
</evidence>
<dbReference type="InterPro" id="IPR001205">
    <property type="entry name" value="RNA-dir_pol_C"/>
</dbReference>
<evidence type="ECO:0000256" key="1">
    <source>
        <dbReference type="ARBA" id="ARBA00004149"/>
    </source>
</evidence>
<dbReference type="GO" id="GO:0003723">
    <property type="term" value="F:RNA binding"/>
    <property type="evidence" value="ECO:0007669"/>
    <property type="project" value="InterPro"/>
</dbReference>
<keyword evidence="7" id="KW-0548">Nucleotidyltransferase</keyword>
<keyword evidence="6 14" id="KW-0812">Transmembrane</keyword>
<dbReference type="InterPro" id="IPR043502">
    <property type="entry name" value="DNA/RNA_pol_sf"/>
</dbReference>
<dbReference type="GO" id="GO:0003724">
    <property type="term" value="F:RNA helicase activity"/>
    <property type="evidence" value="ECO:0007669"/>
    <property type="project" value="InterPro"/>
</dbReference>
<dbReference type="PROSITE" id="PS50507">
    <property type="entry name" value="RDRP_SSRNA_POS"/>
    <property type="match status" value="1"/>
</dbReference>
<dbReference type="SUPFAM" id="SSF56672">
    <property type="entry name" value="DNA/RNA polymerases"/>
    <property type="match status" value="1"/>
</dbReference>
<dbReference type="InterPro" id="IPR043128">
    <property type="entry name" value="Rev_trsase/Diguanyl_cyclase"/>
</dbReference>
<dbReference type="InterPro" id="IPR007094">
    <property type="entry name" value="RNA-dir_pol_PSvirus"/>
</dbReference>
<feature type="transmembrane region" description="Helical" evidence="14">
    <location>
        <begin position="450"/>
        <end position="473"/>
    </location>
</feature>
<dbReference type="InterPro" id="IPR014759">
    <property type="entry name" value="Helicase_SF3_ssRNA_vir"/>
</dbReference>
<keyword evidence="10" id="KW-0067">ATP-binding</keyword>
<accession>A0AA51MZH5</accession>
<protein>
    <recommendedName>
        <fullName evidence="3">RNA1 polyprotein</fullName>
    </recommendedName>
    <alternativeName>
        <fullName evidence="13">P1</fullName>
    </alternativeName>
</protein>
<evidence type="ECO:0000256" key="10">
    <source>
        <dbReference type="ARBA" id="ARBA00022840"/>
    </source>
</evidence>
<keyword evidence="8" id="KW-0547">Nucleotide-binding</keyword>
<dbReference type="Pfam" id="PF00680">
    <property type="entry name" value="RdRP_1"/>
    <property type="match status" value="1"/>
</dbReference>
<keyword evidence="5" id="KW-0808">Transferase</keyword>
<feature type="domain" description="RdRp catalytic" evidence="15">
    <location>
        <begin position="1696"/>
        <end position="1821"/>
    </location>
</feature>
<dbReference type="GO" id="GO:0006351">
    <property type="term" value="P:DNA-templated transcription"/>
    <property type="evidence" value="ECO:0007669"/>
    <property type="project" value="InterPro"/>
</dbReference>
<feature type="domain" description="SF3 helicase" evidence="16">
    <location>
        <begin position="658"/>
        <end position="823"/>
    </location>
</feature>
<reference evidence="17" key="1">
    <citation type="submission" date="2023-06" db="EMBL/GenBank/DDBJ databases">
        <title>Complete genome sequences of three Prunus-infecting nepoviruses: apricot latent ringspot virus, myrobolan latent ringspot virus and a novel nepovirus from smooth stone peach (Prunus mira Koehne).</title>
        <authorList>
            <person name="Khalili M."/>
            <person name="Candresse T."/>
            <person name="Faure C."/>
            <person name="Brans Y."/>
            <person name="Marais A."/>
        </authorList>
    </citation>
    <scope>NUCLEOTIDE SEQUENCE</scope>
    <source>
        <strain evidence="17">Pc</strain>
    </source>
</reference>
<organism evidence="17">
    <name type="scientific">Mirobolan latent ringspot virus</name>
    <dbReference type="NCBI Taxonomy" id="3072196"/>
    <lineage>
        <taxon>Viruses</taxon>
        <taxon>Riboviria</taxon>
        <taxon>Orthornavirae</taxon>
        <taxon>Pisuviricota</taxon>
        <taxon>Pisoniviricetes</taxon>
        <taxon>Picornavirales</taxon>
        <taxon>Secoviridae</taxon>
        <taxon>Comovirinae</taxon>
        <taxon>Nepovirus</taxon>
    </lineage>
</organism>
<evidence type="ECO:0000256" key="13">
    <source>
        <dbReference type="ARBA" id="ARBA00031919"/>
    </source>
</evidence>
<evidence type="ECO:0000256" key="3">
    <source>
        <dbReference type="ARBA" id="ARBA00020936"/>
    </source>
</evidence>
<dbReference type="GO" id="GO:0044166">
    <property type="term" value="C:host cell endoplasmic reticulum lumen"/>
    <property type="evidence" value="ECO:0007669"/>
    <property type="project" value="UniProtKB-SubCell"/>
</dbReference>
<evidence type="ECO:0000256" key="9">
    <source>
        <dbReference type="ARBA" id="ARBA00022801"/>
    </source>
</evidence>
<evidence type="ECO:0000256" key="5">
    <source>
        <dbReference type="ARBA" id="ARBA00022679"/>
    </source>
</evidence>
<evidence type="ECO:0000313" key="17">
    <source>
        <dbReference type="EMBL" id="WMM35423.1"/>
    </source>
</evidence>
<dbReference type="GO" id="GO:0044167">
    <property type="term" value="C:host cell endoplasmic reticulum membrane"/>
    <property type="evidence" value="ECO:0007669"/>
    <property type="project" value="UniProtKB-SubCell"/>
</dbReference>
<evidence type="ECO:0000256" key="2">
    <source>
        <dbReference type="ARBA" id="ARBA00004517"/>
    </source>
</evidence>
<evidence type="ECO:0000256" key="12">
    <source>
        <dbReference type="ARBA" id="ARBA00022989"/>
    </source>
</evidence>
<keyword evidence="12 14" id="KW-1133">Transmembrane helix</keyword>
<dbReference type="GO" id="GO:0003968">
    <property type="term" value="F:RNA-directed RNA polymerase activity"/>
    <property type="evidence" value="ECO:0007669"/>
    <property type="project" value="UniProtKB-KW"/>
</dbReference>
<feature type="transmembrane region" description="Helical" evidence="14">
    <location>
        <begin position="413"/>
        <end position="438"/>
    </location>
</feature>
<keyword evidence="14" id="KW-0472">Membrane</keyword>
<keyword evidence="11" id="KW-0693">Viral RNA replication</keyword>
<dbReference type="GO" id="GO:0016787">
    <property type="term" value="F:hydrolase activity"/>
    <property type="evidence" value="ECO:0007669"/>
    <property type="project" value="UniProtKB-KW"/>
</dbReference>